<name>A0A517SPR0_9BACT</name>
<accession>A0A517SPR0</accession>
<gene>
    <name evidence="2" type="ORF">SV7mr_06020</name>
</gene>
<reference evidence="2 3" key="1">
    <citation type="submission" date="2019-02" db="EMBL/GenBank/DDBJ databases">
        <title>Deep-cultivation of Planctomycetes and their phenomic and genomic characterization uncovers novel biology.</title>
        <authorList>
            <person name="Wiegand S."/>
            <person name="Jogler M."/>
            <person name="Boedeker C."/>
            <person name="Pinto D."/>
            <person name="Vollmers J."/>
            <person name="Rivas-Marin E."/>
            <person name="Kohn T."/>
            <person name="Peeters S.H."/>
            <person name="Heuer A."/>
            <person name="Rast P."/>
            <person name="Oberbeckmann S."/>
            <person name="Bunk B."/>
            <person name="Jeske O."/>
            <person name="Meyerdierks A."/>
            <person name="Storesund J.E."/>
            <person name="Kallscheuer N."/>
            <person name="Luecker S."/>
            <person name="Lage O.M."/>
            <person name="Pohl T."/>
            <person name="Merkel B.J."/>
            <person name="Hornburger P."/>
            <person name="Mueller R.-W."/>
            <person name="Bruemmer F."/>
            <person name="Labrenz M."/>
            <person name="Spormann A.M."/>
            <person name="Op den Camp H."/>
            <person name="Overmann J."/>
            <person name="Amann R."/>
            <person name="Jetten M.S.M."/>
            <person name="Mascher T."/>
            <person name="Medema M.H."/>
            <person name="Devos D.P."/>
            <person name="Kaster A.-K."/>
            <person name="Ovreas L."/>
            <person name="Rohde M."/>
            <person name="Galperin M.Y."/>
            <person name="Jogler C."/>
        </authorList>
    </citation>
    <scope>NUCLEOTIDE SEQUENCE [LARGE SCALE GENOMIC DNA]</scope>
    <source>
        <strain evidence="2 3">SV_7m_r</strain>
    </source>
</reference>
<dbReference type="Proteomes" id="UP000315003">
    <property type="component" value="Chromosome"/>
</dbReference>
<keyword evidence="3" id="KW-1185">Reference proteome</keyword>
<proteinExistence type="predicted"/>
<feature type="region of interest" description="Disordered" evidence="1">
    <location>
        <begin position="37"/>
        <end position="109"/>
    </location>
</feature>
<organism evidence="2 3">
    <name type="scientific">Stieleria bergensis</name>
    <dbReference type="NCBI Taxonomy" id="2528025"/>
    <lineage>
        <taxon>Bacteria</taxon>
        <taxon>Pseudomonadati</taxon>
        <taxon>Planctomycetota</taxon>
        <taxon>Planctomycetia</taxon>
        <taxon>Pirellulales</taxon>
        <taxon>Pirellulaceae</taxon>
        <taxon>Stieleria</taxon>
    </lineage>
</organism>
<dbReference type="AlphaFoldDB" id="A0A517SPR0"/>
<evidence type="ECO:0000313" key="3">
    <source>
        <dbReference type="Proteomes" id="UP000315003"/>
    </source>
</evidence>
<sequence>MKQQQRHGPDIVVRFNAKVAPGAAAACRLQPPGFITAEQASVRREPSPDGSQVQTGAKSRREPSPDAASTGPRRLASPDWQIGTNALAADKISSSDEQELPSTAAVDRV</sequence>
<protein>
    <submittedName>
        <fullName evidence="2">Uncharacterized protein</fullName>
    </submittedName>
</protein>
<evidence type="ECO:0000256" key="1">
    <source>
        <dbReference type="SAM" id="MobiDB-lite"/>
    </source>
</evidence>
<dbReference type="EMBL" id="CP036272">
    <property type="protein sequence ID" value="QDT58113.1"/>
    <property type="molecule type" value="Genomic_DNA"/>
</dbReference>
<evidence type="ECO:0000313" key="2">
    <source>
        <dbReference type="EMBL" id="QDT58113.1"/>
    </source>
</evidence>